<accession>A0A097EFT0</accession>
<keyword evidence="2" id="KW-1185">Reference proteome</keyword>
<organism evidence="1 2">
    <name type="scientific">Sphingomonas taxi</name>
    <dbReference type="NCBI Taxonomy" id="1549858"/>
    <lineage>
        <taxon>Bacteria</taxon>
        <taxon>Pseudomonadati</taxon>
        <taxon>Pseudomonadota</taxon>
        <taxon>Alphaproteobacteria</taxon>
        <taxon>Sphingomonadales</taxon>
        <taxon>Sphingomonadaceae</taxon>
        <taxon>Sphingomonas</taxon>
    </lineage>
</organism>
<dbReference type="Proteomes" id="UP000033200">
    <property type="component" value="Chromosome"/>
</dbReference>
<gene>
    <name evidence="1" type="ORF">MC45_08660</name>
</gene>
<name>A0A097EFT0_9SPHN</name>
<dbReference type="HOGENOM" id="CLU_2737995_0_0_5"/>
<dbReference type="KEGG" id="stax:MC45_08660"/>
<evidence type="ECO:0000313" key="1">
    <source>
        <dbReference type="EMBL" id="AIT06427.1"/>
    </source>
</evidence>
<dbReference type="STRING" id="1549858.MC45_08660"/>
<dbReference type="AlphaFoldDB" id="A0A097EFT0"/>
<dbReference type="EMBL" id="CP009571">
    <property type="protein sequence ID" value="AIT06427.1"/>
    <property type="molecule type" value="Genomic_DNA"/>
</dbReference>
<protein>
    <submittedName>
        <fullName evidence="1">Uncharacterized protein</fullName>
    </submittedName>
</protein>
<evidence type="ECO:0000313" key="2">
    <source>
        <dbReference type="Proteomes" id="UP000033200"/>
    </source>
</evidence>
<reference evidence="1 2" key="1">
    <citation type="submission" date="2014-09" db="EMBL/GenBank/DDBJ databases">
        <title>Using Illumina technology Improving SMRT sequencing Genome Assembly by RASTools.</title>
        <authorList>
            <person name="Zhou Y."/>
            <person name="Ma T."/>
            <person name="Liu T."/>
        </authorList>
    </citation>
    <scope>NUCLEOTIDE SEQUENCE [LARGE SCALE GENOMIC DNA]</scope>
    <source>
        <strain evidence="1 2">ATCC 55669</strain>
    </source>
</reference>
<sequence length="71" mass="7696">MLLEKHIMPMIVALALATPQVCTDVAKACRACTAKDGKTVCSDIGIACQPKLRICRPHKVPETRATPRPAR</sequence>
<proteinExistence type="predicted"/>